<dbReference type="InterPro" id="IPR036638">
    <property type="entry name" value="HLH_DNA-bd_sf"/>
</dbReference>
<comment type="subcellular location">
    <subcellularLocation>
        <location evidence="1">Nucleus</location>
    </subcellularLocation>
</comment>
<evidence type="ECO:0000313" key="9">
    <source>
        <dbReference type="EMBL" id="KAK7093877.1"/>
    </source>
</evidence>
<evidence type="ECO:0000256" key="3">
    <source>
        <dbReference type="ARBA" id="ARBA00023125"/>
    </source>
</evidence>
<keyword evidence="4" id="KW-0804">Transcription</keyword>
<evidence type="ECO:0000256" key="6">
    <source>
        <dbReference type="SAM" id="MobiDB-lite"/>
    </source>
</evidence>
<dbReference type="SMART" id="SM00353">
    <property type="entry name" value="HLH"/>
    <property type="match status" value="1"/>
</dbReference>
<dbReference type="PROSITE" id="PS51054">
    <property type="entry name" value="ORANGE"/>
    <property type="match status" value="1"/>
</dbReference>
<dbReference type="SUPFAM" id="SSF47459">
    <property type="entry name" value="HLH, helix-loop-helix DNA-binding domain"/>
    <property type="match status" value="1"/>
</dbReference>
<comment type="caution">
    <text evidence="9">The sequence shown here is derived from an EMBL/GenBank/DDBJ whole genome shotgun (WGS) entry which is preliminary data.</text>
</comment>
<reference evidence="9 10" key="1">
    <citation type="submission" date="2024-02" db="EMBL/GenBank/DDBJ databases">
        <title>Chromosome-scale genome assembly of the rough periwinkle Littorina saxatilis.</title>
        <authorList>
            <person name="De Jode A."/>
            <person name="Faria R."/>
            <person name="Formenti G."/>
            <person name="Sims Y."/>
            <person name="Smith T.P."/>
            <person name="Tracey A."/>
            <person name="Wood J.M.D."/>
            <person name="Zagrodzka Z.B."/>
            <person name="Johannesson K."/>
            <person name="Butlin R.K."/>
            <person name="Leder E.H."/>
        </authorList>
    </citation>
    <scope>NUCLEOTIDE SEQUENCE [LARGE SCALE GENOMIC DNA]</scope>
    <source>
        <strain evidence="9">Snail1</strain>
        <tissue evidence="9">Muscle</tissue>
    </source>
</reference>
<dbReference type="PROSITE" id="PS50888">
    <property type="entry name" value="BHLH"/>
    <property type="match status" value="1"/>
</dbReference>
<keyword evidence="10" id="KW-1185">Reference proteome</keyword>
<dbReference type="GO" id="GO:0006355">
    <property type="term" value="P:regulation of DNA-templated transcription"/>
    <property type="evidence" value="ECO:0007669"/>
    <property type="project" value="InterPro"/>
</dbReference>
<keyword evidence="3" id="KW-0238">DNA-binding</keyword>
<feature type="domain" description="BHLH" evidence="7">
    <location>
        <begin position="16"/>
        <end position="73"/>
    </location>
</feature>
<evidence type="ECO:0000256" key="1">
    <source>
        <dbReference type="ARBA" id="ARBA00004123"/>
    </source>
</evidence>
<gene>
    <name evidence="9" type="ORF">V1264_007560</name>
</gene>
<dbReference type="Gene3D" id="6.10.250.980">
    <property type="match status" value="1"/>
</dbReference>
<keyword evidence="5" id="KW-0539">Nucleus</keyword>
<protein>
    <submittedName>
        <fullName evidence="9">Uncharacterized protein</fullName>
    </submittedName>
</protein>
<dbReference type="GO" id="GO:0046983">
    <property type="term" value="F:protein dimerization activity"/>
    <property type="evidence" value="ECO:0007669"/>
    <property type="project" value="InterPro"/>
</dbReference>
<feature type="compositionally biased region" description="Basic residues" evidence="6">
    <location>
        <begin position="17"/>
        <end position="26"/>
    </location>
</feature>
<feature type="region of interest" description="Disordered" evidence="6">
    <location>
        <begin position="182"/>
        <end position="206"/>
    </location>
</feature>
<dbReference type="CDD" id="cd11459">
    <property type="entry name" value="bHLH-O_HES1_4"/>
    <property type="match status" value="1"/>
</dbReference>
<dbReference type="InterPro" id="IPR011598">
    <property type="entry name" value="bHLH_dom"/>
</dbReference>
<keyword evidence="2" id="KW-0805">Transcription regulation</keyword>
<feature type="compositionally biased region" description="Polar residues" evidence="6">
    <location>
        <begin position="192"/>
        <end position="206"/>
    </location>
</feature>
<evidence type="ECO:0000256" key="2">
    <source>
        <dbReference type="ARBA" id="ARBA00023015"/>
    </source>
</evidence>
<dbReference type="Gene3D" id="4.10.280.10">
    <property type="entry name" value="Helix-loop-helix DNA-binding domain"/>
    <property type="match status" value="1"/>
</dbReference>
<dbReference type="Proteomes" id="UP001374579">
    <property type="component" value="Unassembled WGS sequence"/>
</dbReference>
<evidence type="ECO:0000259" key="7">
    <source>
        <dbReference type="PROSITE" id="PS50888"/>
    </source>
</evidence>
<organism evidence="9 10">
    <name type="scientific">Littorina saxatilis</name>
    <dbReference type="NCBI Taxonomy" id="31220"/>
    <lineage>
        <taxon>Eukaryota</taxon>
        <taxon>Metazoa</taxon>
        <taxon>Spiralia</taxon>
        <taxon>Lophotrochozoa</taxon>
        <taxon>Mollusca</taxon>
        <taxon>Gastropoda</taxon>
        <taxon>Caenogastropoda</taxon>
        <taxon>Littorinimorpha</taxon>
        <taxon>Littorinoidea</taxon>
        <taxon>Littorinidae</taxon>
        <taxon>Littorina</taxon>
    </lineage>
</organism>
<accession>A0AAN9AVF7</accession>
<feature type="region of interest" description="Disordered" evidence="6">
    <location>
        <begin position="1"/>
        <end position="26"/>
    </location>
</feature>
<dbReference type="SMART" id="SM00511">
    <property type="entry name" value="ORANGE"/>
    <property type="match status" value="1"/>
</dbReference>
<dbReference type="PANTHER" id="PTHR10985">
    <property type="entry name" value="BASIC HELIX-LOOP-HELIX TRANSCRIPTION FACTOR, HES-RELATED"/>
    <property type="match status" value="1"/>
</dbReference>
<dbReference type="GO" id="GO:0003677">
    <property type="term" value="F:DNA binding"/>
    <property type="evidence" value="ECO:0007669"/>
    <property type="project" value="UniProtKB-KW"/>
</dbReference>
<proteinExistence type="predicted"/>
<name>A0AAN9AVF7_9CAEN</name>
<dbReference type="FunFam" id="4.10.280.10:FF:000009">
    <property type="entry name" value="Transcription factor HES-1"/>
    <property type="match status" value="1"/>
</dbReference>
<dbReference type="InterPro" id="IPR003650">
    <property type="entry name" value="Orange_dom"/>
</dbReference>
<evidence type="ECO:0000313" key="10">
    <source>
        <dbReference type="Proteomes" id="UP001374579"/>
    </source>
</evidence>
<dbReference type="Pfam" id="PF00010">
    <property type="entry name" value="HLH"/>
    <property type="match status" value="1"/>
</dbReference>
<dbReference type="GO" id="GO:0005634">
    <property type="term" value="C:nucleus"/>
    <property type="evidence" value="ECO:0007669"/>
    <property type="project" value="UniProtKB-SubCell"/>
</dbReference>
<evidence type="ECO:0000259" key="8">
    <source>
        <dbReference type="PROSITE" id="PS51054"/>
    </source>
</evidence>
<dbReference type="SUPFAM" id="SSF158457">
    <property type="entry name" value="Orange domain-like"/>
    <property type="match status" value="1"/>
</dbReference>
<feature type="domain" description="Orange" evidence="8">
    <location>
        <begin position="92"/>
        <end position="125"/>
    </location>
</feature>
<dbReference type="EMBL" id="JBAMIC010000019">
    <property type="protein sequence ID" value="KAK7093877.1"/>
    <property type="molecule type" value="Genomic_DNA"/>
</dbReference>
<dbReference type="InterPro" id="IPR050370">
    <property type="entry name" value="HES_HEY"/>
</dbReference>
<dbReference type="AlphaFoldDB" id="A0AAN9AVF7"/>
<evidence type="ECO:0000256" key="5">
    <source>
        <dbReference type="ARBA" id="ARBA00023242"/>
    </source>
</evidence>
<evidence type="ECO:0000256" key="4">
    <source>
        <dbReference type="ARBA" id="ARBA00023163"/>
    </source>
</evidence>
<dbReference type="Pfam" id="PF07527">
    <property type="entry name" value="Hairy_orange"/>
    <property type="match status" value="1"/>
</dbReference>
<sequence>MAETMIATHVKSEHSTRKNKKPLMEKRRRARINSCLSQLKSLVLQAIKKDSSQFSKLEKADILELTVKHLRALQRSQAAGVMTQDPIVVSKYRAGFNECAKEVVRYMGSVREVNEDIKDRVLGHLAGCLQVVNHVTPVESMQQQQHMKPLHVHIPSQQQMSAGVTSMAPSVIMHTTPQSSMHAGLSFAPSPLRSSASPDCQTPSPVSATPLSALPMQSVASTVATTMVSHNPAHISGAFKIVPSSSCPGGAVALYLGGSGVHPRSNTVDAVPLYSVALPQSDGAVTAFVPPPPTCSSASSFSSSHTPMVVDTRLTASSSPVTSDYHHQHHHMVTSLPVDLRQSHKVNAMVDHAVHHPMSFAQCSPSSMADEKLWRPW</sequence>